<proteinExistence type="predicted"/>
<organism evidence="2 3">
    <name type="scientific">Angiostrongylus cantonensis</name>
    <name type="common">Rat lungworm</name>
    <dbReference type="NCBI Taxonomy" id="6313"/>
    <lineage>
        <taxon>Eukaryota</taxon>
        <taxon>Metazoa</taxon>
        <taxon>Ecdysozoa</taxon>
        <taxon>Nematoda</taxon>
        <taxon>Chromadorea</taxon>
        <taxon>Rhabditida</taxon>
        <taxon>Rhabditina</taxon>
        <taxon>Rhabditomorpha</taxon>
        <taxon>Strongyloidea</taxon>
        <taxon>Metastrongylidae</taxon>
        <taxon>Angiostrongylus</taxon>
    </lineage>
</organism>
<accession>A0A0K0DI46</accession>
<dbReference type="AlphaFoldDB" id="A0A0K0DI46"/>
<evidence type="ECO:0000256" key="1">
    <source>
        <dbReference type="SAM" id="Phobius"/>
    </source>
</evidence>
<evidence type="ECO:0000313" key="2">
    <source>
        <dbReference type="Proteomes" id="UP000035642"/>
    </source>
</evidence>
<keyword evidence="1" id="KW-1133">Transmembrane helix</keyword>
<reference evidence="2" key="1">
    <citation type="submission" date="2012-09" db="EMBL/GenBank/DDBJ databases">
        <authorList>
            <person name="Martin A.A."/>
        </authorList>
    </citation>
    <scope>NUCLEOTIDE SEQUENCE</scope>
</reference>
<protein>
    <submittedName>
        <fullName evidence="3">Golgi apparatus membrane protein TVP23 homolog</fullName>
    </submittedName>
</protein>
<keyword evidence="2" id="KW-1185">Reference proteome</keyword>
<evidence type="ECO:0000313" key="3">
    <source>
        <dbReference type="WBParaSite" id="ACAC_0001093401-mRNA-1"/>
    </source>
</evidence>
<name>A0A0K0DI46_ANGCA</name>
<dbReference type="WBParaSite" id="ACAC_0001093401-mRNA-1">
    <property type="protein sequence ID" value="ACAC_0001093401-mRNA-1"/>
    <property type="gene ID" value="ACAC_0001093401"/>
</dbReference>
<sequence>MAEAIRGFWQSIVETKRAYLNPHEHFGRANICRATFASYFGIYLLFKWNQNRKVCLMITVCAIVGVYVIHLNVKAKNLRKQSFIA</sequence>
<keyword evidence="1" id="KW-0472">Membrane</keyword>
<dbReference type="Proteomes" id="UP000035642">
    <property type="component" value="Unassembled WGS sequence"/>
</dbReference>
<reference evidence="3" key="2">
    <citation type="submission" date="2017-02" db="UniProtKB">
        <authorList>
            <consortium name="WormBaseParasite"/>
        </authorList>
    </citation>
    <scope>IDENTIFICATION</scope>
</reference>
<keyword evidence="1" id="KW-0812">Transmembrane</keyword>
<feature type="transmembrane region" description="Helical" evidence="1">
    <location>
        <begin position="54"/>
        <end position="73"/>
    </location>
</feature>